<feature type="transmembrane region" description="Helical" evidence="1">
    <location>
        <begin position="12"/>
        <end position="31"/>
    </location>
</feature>
<feature type="transmembrane region" description="Helical" evidence="1">
    <location>
        <begin position="37"/>
        <end position="55"/>
    </location>
</feature>
<dbReference type="AlphaFoldDB" id="L9Y0Y2"/>
<evidence type="ECO:0000259" key="2">
    <source>
        <dbReference type="Pfam" id="PF09851"/>
    </source>
</evidence>
<dbReference type="OrthoDB" id="178074at2157"/>
<feature type="domain" description="SHOCT" evidence="2">
    <location>
        <begin position="77"/>
        <end position="99"/>
    </location>
</feature>
<keyword evidence="1" id="KW-0472">Membrane</keyword>
<comment type="caution">
    <text evidence="3">The sequence shown here is derived from an EMBL/GenBank/DDBJ whole genome shotgun (WGS) entry which is preliminary data.</text>
</comment>
<organism evidence="3 4">
    <name type="scientific">Natronococcus jeotgali DSM 18795</name>
    <dbReference type="NCBI Taxonomy" id="1227498"/>
    <lineage>
        <taxon>Archaea</taxon>
        <taxon>Methanobacteriati</taxon>
        <taxon>Methanobacteriota</taxon>
        <taxon>Stenosarchaea group</taxon>
        <taxon>Halobacteria</taxon>
        <taxon>Halobacteriales</taxon>
        <taxon>Natrialbaceae</taxon>
        <taxon>Natronococcus</taxon>
    </lineage>
</organism>
<accession>L9Y0Y2</accession>
<reference evidence="3 4" key="1">
    <citation type="journal article" date="2014" name="PLoS Genet.">
        <title>Phylogenetically driven sequencing of extremely halophilic archaea reveals strategies for static and dynamic osmo-response.</title>
        <authorList>
            <person name="Becker E.A."/>
            <person name="Seitzer P.M."/>
            <person name="Tritt A."/>
            <person name="Larsen D."/>
            <person name="Krusor M."/>
            <person name="Yao A.I."/>
            <person name="Wu D."/>
            <person name="Madern D."/>
            <person name="Eisen J.A."/>
            <person name="Darling A.E."/>
            <person name="Facciotti M.T."/>
        </authorList>
    </citation>
    <scope>NUCLEOTIDE SEQUENCE [LARGE SCALE GENOMIC DNA]</scope>
    <source>
        <strain evidence="3 4">DSM 18795</strain>
    </source>
</reference>
<dbReference type="Proteomes" id="UP000011531">
    <property type="component" value="Unassembled WGS sequence"/>
</dbReference>
<sequence length="137" mass="15004">MEKTVRLKRISEHLSEVIALLSIGVVIVGTILGIEWILLVGAIGFIVGTPLVSLLEPDYEMMAEQNGDRTDNSSQEDPLETLKARYAEGTLSEGEFERKVGPLLEVDSIEAVDSRTQKSSTIERADCDLDAASLEKK</sequence>
<keyword evidence="1" id="KW-0812">Transmembrane</keyword>
<keyword evidence="4" id="KW-1185">Reference proteome</keyword>
<evidence type="ECO:0000256" key="1">
    <source>
        <dbReference type="SAM" id="Phobius"/>
    </source>
</evidence>
<evidence type="ECO:0000313" key="3">
    <source>
        <dbReference type="EMBL" id="ELY67351.1"/>
    </source>
</evidence>
<dbReference type="RefSeq" id="WP_008419355.1">
    <property type="nucleotide sequence ID" value="NZ_AOIA01000007.1"/>
</dbReference>
<keyword evidence="1" id="KW-1133">Transmembrane helix</keyword>
<dbReference type="InterPro" id="IPR018649">
    <property type="entry name" value="SHOCT"/>
</dbReference>
<gene>
    <name evidence="3" type="ORF">C492_00170</name>
</gene>
<evidence type="ECO:0000313" key="4">
    <source>
        <dbReference type="Proteomes" id="UP000011531"/>
    </source>
</evidence>
<dbReference type="Pfam" id="PF09851">
    <property type="entry name" value="SHOCT"/>
    <property type="match status" value="1"/>
</dbReference>
<protein>
    <recommendedName>
        <fullName evidence="2">SHOCT domain-containing protein</fullName>
    </recommendedName>
</protein>
<dbReference type="EMBL" id="AOIA01000007">
    <property type="protein sequence ID" value="ELY67351.1"/>
    <property type="molecule type" value="Genomic_DNA"/>
</dbReference>
<proteinExistence type="predicted"/>
<name>L9Y0Y2_9EURY</name>